<proteinExistence type="predicted"/>
<organism evidence="1 2">
    <name type="scientific">Candida viswanathii</name>
    <dbReference type="NCBI Taxonomy" id="5486"/>
    <lineage>
        <taxon>Eukaryota</taxon>
        <taxon>Fungi</taxon>
        <taxon>Dikarya</taxon>
        <taxon>Ascomycota</taxon>
        <taxon>Saccharomycotina</taxon>
        <taxon>Pichiomycetes</taxon>
        <taxon>Debaryomycetaceae</taxon>
        <taxon>Candida/Lodderomyces clade</taxon>
        <taxon>Candida</taxon>
    </lineage>
</organism>
<protein>
    <submittedName>
        <fullName evidence="1">Uncharacterized protein</fullName>
    </submittedName>
</protein>
<comment type="caution">
    <text evidence="1">The sequence shown here is derived from an EMBL/GenBank/DDBJ whole genome shotgun (WGS) entry which is preliminary data.</text>
</comment>
<dbReference type="Proteomes" id="UP000253472">
    <property type="component" value="Unassembled WGS sequence"/>
</dbReference>
<name>A0A367YBA1_9ASCO</name>
<accession>A0A367YBA1</accession>
<evidence type="ECO:0000313" key="1">
    <source>
        <dbReference type="EMBL" id="RCK62879.1"/>
    </source>
</evidence>
<evidence type="ECO:0000313" key="2">
    <source>
        <dbReference type="Proteomes" id="UP000253472"/>
    </source>
</evidence>
<reference evidence="1 2" key="1">
    <citation type="submission" date="2018-06" db="EMBL/GenBank/DDBJ databases">
        <title>Whole genome sequencing of Candida tropicalis (genome annotated by CSBL at Korea University).</title>
        <authorList>
            <person name="Ahn J."/>
        </authorList>
    </citation>
    <scope>NUCLEOTIDE SEQUENCE [LARGE SCALE GENOMIC DNA]</scope>
    <source>
        <strain evidence="1 2">ATCC 20962</strain>
    </source>
</reference>
<keyword evidence="2" id="KW-1185">Reference proteome</keyword>
<gene>
    <name evidence="1" type="ORF">Cantr_09383</name>
</gene>
<dbReference type="EMBL" id="QLNQ01000025">
    <property type="protein sequence ID" value="RCK62879.1"/>
    <property type="molecule type" value="Genomic_DNA"/>
</dbReference>
<dbReference type="AlphaFoldDB" id="A0A367YBA1"/>
<sequence>MEETVADTEREPQVKDILGHEIINNQVYVTVLFDNGEVYTSALSTMERLHPRLTRRYFKRRPR</sequence>